<sequence>MKILLFGKNGQVGWELQRALAPLGELIALDRHSQLGAEQPHGHTAILCGDLSNIDAIRATIATVKPDIVINAAAYTAVDKAESAAQDADMINHLAVKAMTEACQQISALLVHYSTDYVFDGQGTQPRREDDSTDPLNIYGKTKRAGELAILASGCNALIFRTSWVYATRGNNFIKTMLRLAYEREELNIINDQIGAPTSAALIADVTAHALKTYANAQAPAQLSGIYHLTAAGSVSWYDYAQFIFKQASYLGYALKIRQVNPIDTSAYPTPAQRPLNSRLSLSKLEQQFGLTLPHWQQGVLHTLQEIIEGKTEK</sequence>
<feature type="domain" description="RmlD-like substrate binding" evidence="7">
    <location>
        <begin position="1"/>
        <end position="306"/>
    </location>
</feature>
<dbReference type="OrthoDB" id="9803892at2"/>
<name>A0A4Y7X8V8_9GAMM</name>
<keyword evidence="6 8" id="KW-0560">Oxidoreductase</keyword>
<dbReference type="InterPro" id="IPR005913">
    <property type="entry name" value="dTDP_dehydrorham_reduct"/>
</dbReference>
<evidence type="ECO:0000256" key="4">
    <source>
        <dbReference type="ARBA" id="ARBA00017099"/>
    </source>
</evidence>
<evidence type="ECO:0000256" key="1">
    <source>
        <dbReference type="ARBA" id="ARBA00004781"/>
    </source>
</evidence>
<dbReference type="Pfam" id="PF04321">
    <property type="entry name" value="RmlD_sub_bind"/>
    <property type="match status" value="1"/>
</dbReference>
<dbReference type="RefSeq" id="WP_134245495.1">
    <property type="nucleotide sequence ID" value="NZ_SNTY01000076.1"/>
</dbReference>
<dbReference type="PANTHER" id="PTHR10491:SF4">
    <property type="entry name" value="METHIONINE ADENOSYLTRANSFERASE 2 SUBUNIT BETA"/>
    <property type="match status" value="1"/>
</dbReference>
<accession>A0A4Y7X8V8</accession>
<evidence type="ECO:0000256" key="2">
    <source>
        <dbReference type="ARBA" id="ARBA00010944"/>
    </source>
</evidence>
<dbReference type="UniPathway" id="UPA00124"/>
<comment type="function">
    <text evidence="6">Catalyzes the reduction of dTDP-6-deoxy-L-lyxo-4-hexulose to yield dTDP-L-rhamnose.</text>
</comment>
<comment type="caution">
    <text evidence="8">The sequence shown here is derived from an EMBL/GenBank/DDBJ whole genome shotgun (WGS) entry which is preliminary data.</text>
</comment>
<dbReference type="Gene3D" id="3.40.50.720">
    <property type="entry name" value="NAD(P)-binding Rossmann-like Domain"/>
    <property type="match status" value="1"/>
</dbReference>
<dbReference type="Gene3D" id="3.90.25.10">
    <property type="entry name" value="UDP-galactose 4-epimerase, domain 1"/>
    <property type="match status" value="1"/>
</dbReference>
<dbReference type="STRING" id="1120977.GCA_000619845_01256"/>
<evidence type="ECO:0000256" key="5">
    <source>
        <dbReference type="ARBA" id="ARBA00048200"/>
    </source>
</evidence>
<dbReference type="InterPro" id="IPR036291">
    <property type="entry name" value="NAD(P)-bd_dom_sf"/>
</dbReference>
<dbReference type="Proteomes" id="UP000297834">
    <property type="component" value="Unassembled WGS sequence"/>
</dbReference>
<comment type="cofactor">
    <cofactor evidence="6">
        <name>Mg(2+)</name>
        <dbReference type="ChEBI" id="CHEBI:18420"/>
    </cofactor>
    <text evidence="6">Binds 1 Mg(2+) ion per monomer.</text>
</comment>
<evidence type="ECO:0000313" key="8">
    <source>
        <dbReference type="EMBL" id="TEU23825.1"/>
    </source>
</evidence>
<dbReference type="CDD" id="cd05254">
    <property type="entry name" value="dTDP_HR_like_SDR_e"/>
    <property type="match status" value="1"/>
</dbReference>
<dbReference type="EC" id="1.1.1.133" evidence="3 6"/>
<comment type="catalytic activity">
    <reaction evidence="5 6">
        <text>dTDP-beta-L-rhamnose + NADP(+) = dTDP-4-dehydro-beta-L-rhamnose + NADPH + H(+)</text>
        <dbReference type="Rhea" id="RHEA:21796"/>
        <dbReference type="ChEBI" id="CHEBI:15378"/>
        <dbReference type="ChEBI" id="CHEBI:57510"/>
        <dbReference type="ChEBI" id="CHEBI:57783"/>
        <dbReference type="ChEBI" id="CHEBI:58349"/>
        <dbReference type="ChEBI" id="CHEBI:62830"/>
        <dbReference type="EC" id="1.1.1.133"/>
    </reaction>
</comment>
<evidence type="ECO:0000256" key="6">
    <source>
        <dbReference type="RuleBase" id="RU364082"/>
    </source>
</evidence>
<dbReference type="UniPathway" id="UPA00281"/>
<dbReference type="GO" id="GO:0008831">
    <property type="term" value="F:dTDP-4-dehydrorhamnose reductase activity"/>
    <property type="evidence" value="ECO:0007669"/>
    <property type="project" value="UniProtKB-EC"/>
</dbReference>
<dbReference type="GO" id="GO:0009243">
    <property type="term" value="P:O antigen biosynthetic process"/>
    <property type="evidence" value="ECO:0007669"/>
    <property type="project" value="UniProtKB-UniPathway"/>
</dbReference>
<evidence type="ECO:0000256" key="3">
    <source>
        <dbReference type="ARBA" id="ARBA00012929"/>
    </source>
</evidence>
<evidence type="ECO:0000313" key="9">
    <source>
        <dbReference type="Proteomes" id="UP000297834"/>
    </source>
</evidence>
<protein>
    <recommendedName>
        <fullName evidence="4 6">dTDP-4-dehydrorhamnose reductase</fullName>
        <ecNumber evidence="3 6">1.1.1.133</ecNumber>
    </recommendedName>
</protein>
<dbReference type="SUPFAM" id="SSF51735">
    <property type="entry name" value="NAD(P)-binding Rossmann-fold domains"/>
    <property type="match status" value="1"/>
</dbReference>
<organism evidence="8 9">
    <name type="scientific">Alkanindiges illinoisensis</name>
    <dbReference type="NCBI Taxonomy" id="197183"/>
    <lineage>
        <taxon>Bacteria</taxon>
        <taxon>Pseudomonadati</taxon>
        <taxon>Pseudomonadota</taxon>
        <taxon>Gammaproteobacteria</taxon>
        <taxon>Moraxellales</taxon>
        <taxon>Moraxellaceae</taxon>
        <taxon>Alkanindiges</taxon>
    </lineage>
</organism>
<dbReference type="NCBIfam" id="NF007440">
    <property type="entry name" value="PRK09987.1"/>
    <property type="match status" value="1"/>
</dbReference>
<keyword evidence="6" id="KW-0521">NADP</keyword>
<dbReference type="NCBIfam" id="TIGR01214">
    <property type="entry name" value="rmlD"/>
    <property type="match status" value="1"/>
</dbReference>
<dbReference type="GO" id="GO:0019305">
    <property type="term" value="P:dTDP-rhamnose biosynthetic process"/>
    <property type="evidence" value="ECO:0007669"/>
    <property type="project" value="UniProtKB-UniPathway"/>
</dbReference>
<keyword evidence="9" id="KW-1185">Reference proteome</keyword>
<dbReference type="EMBL" id="SNTY01000076">
    <property type="protein sequence ID" value="TEU23825.1"/>
    <property type="molecule type" value="Genomic_DNA"/>
</dbReference>
<dbReference type="InterPro" id="IPR029903">
    <property type="entry name" value="RmlD-like-bd"/>
</dbReference>
<evidence type="ECO:0000259" key="7">
    <source>
        <dbReference type="Pfam" id="PF04321"/>
    </source>
</evidence>
<dbReference type="PANTHER" id="PTHR10491">
    <property type="entry name" value="DTDP-4-DEHYDRORHAMNOSE REDUCTASE"/>
    <property type="match status" value="1"/>
</dbReference>
<dbReference type="AlphaFoldDB" id="A0A4Y7X8V8"/>
<comment type="similarity">
    <text evidence="2 6">Belongs to the dTDP-4-dehydrorhamnose reductase family.</text>
</comment>
<dbReference type="GO" id="GO:0005829">
    <property type="term" value="C:cytosol"/>
    <property type="evidence" value="ECO:0007669"/>
    <property type="project" value="TreeGrafter"/>
</dbReference>
<gene>
    <name evidence="8" type="primary">rfbD</name>
    <name evidence="8" type="ORF">E2B99_12850</name>
</gene>
<proteinExistence type="inferred from homology"/>
<reference evidence="8 9" key="1">
    <citation type="submission" date="2019-03" db="EMBL/GenBank/DDBJ databases">
        <title>Alkanindiges illinoisensis: a potential pathogenic isolated from ascites of a gastric cancer patient with abdominal metastasis.</title>
        <authorList>
            <person name="Hu X."/>
            <person name="Yang B."/>
            <person name="Yan X."/>
            <person name="Lin L."/>
            <person name="Zhao H."/>
            <person name="Zhou F."/>
            <person name="Su B."/>
            <person name="Chen J."/>
            <person name="Rui Y."/>
            <person name="Wang Q."/>
            <person name="Zheng L."/>
        </authorList>
    </citation>
    <scope>NUCLEOTIDE SEQUENCE [LARGE SCALE GENOMIC DNA]</scope>
    <source>
        <strain evidence="8 9">NFYY 23406</strain>
    </source>
</reference>
<comment type="pathway">
    <text evidence="1 6">Carbohydrate biosynthesis; dTDP-L-rhamnose biosynthesis.</text>
</comment>